<accession>A0A1H0YQ67</accession>
<evidence type="ECO:0000313" key="2">
    <source>
        <dbReference type="Proteomes" id="UP000182870"/>
    </source>
</evidence>
<dbReference type="RefSeq" id="WP_268844487.1">
    <property type="nucleotide sequence ID" value="NZ_FNKE01000001.1"/>
</dbReference>
<name>A0A1H0YQ67_STREI</name>
<proteinExistence type="predicted"/>
<sequence>MNTQELLAERDFWRDEAKRCYKEIEEYEMFLERIEEALERKHG</sequence>
<dbReference type="AlphaFoldDB" id="A0A1H0YQ67"/>
<evidence type="ECO:0000313" key="1">
    <source>
        <dbReference type="EMBL" id="SDQ17303.1"/>
    </source>
</evidence>
<protein>
    <submittedName>
        <fullName evidence="1">Uncharacterized protein</fullName>
    </submittedName>
</protein>
<dbReference type="EMBL" id="FNKE01000001">
    <property type="protein sequence ID" value="SDQ17303.1"/>
    <property type="molecule type" value="Genomic_DNA"/>
</dbReference>
<reference evidence="1 2" key="1">
    <citation type="submission" date="2016-10" db="EMBL/GenBank/DDBJ databases">
        <authorList>
            <person name="de Groot N.N."/>
        </authorList>
    </citation>
    <scope>NUCLEOTIDE SEQUENCE [LARGE SCALE GENOMIC DNA]</scope>
    <source>
        <strain evidence="1 2">Sb05</strain>
    </source>
</reference>
<dbReference type="Proteomes" id="UP000182870">
    <property type="component" value="Unassembled WGS sequence"/>
</dbReference>
<gene>
    <name evidence="1" type="ORF">SAMN05216392_0802</name>
</gene>
<organism evidence="1 2">
    <name type="scientific">Streptococcus equinus</name>
    <name type="common">Streptococcus bovis</name>
    <dbReference type="NCBI Taxonomy" id="1335"/>
    <lineage>
        <taxon>Bacteria</taxon>
        <taxon>Bacillati</taxon>
        <taxon>Bacillota</taxon>
        <taxon>Bacilli</taxon>
        <taxon>Lactobacillales</taxon>
        <taxon>Streptococcaceae</taxon>
        <taxon>Streptococcus</taxon>
    </lineage>
</organism>